<sequence length="107" mass="12073">MSHPMSKSWEGEDGRGFGVGSVEDRGHESSESSHTGTLKVKIVQLENEQKRKVGQPPIYIYLPRSASYITNLGILLALHPRRREATTKSQPIDVLKDKRSKLDMKTR</sequence>
<accession>A0A371GCU3</accession>
<feature type="compositionally biased region" description="Basic and acidic residues" evidence="1">
    <location>
        <begin position="22"/>
        <end position="31"/>
    </location>
</feature>
<name>A0A371GCU3_MUCPR</name>
<reference evidence="2" key="1">
    <citation type="submission" date="2018-05" db="EMBL/GenBank/DDBJ databases">
        <title>Draft genome of Mucuna pruriens seed.</title>
        <authorList>
            <person name="Nnadi N.E."/>
            <person name="Vos R."/>
            <person name="Hasami M.H."/>
            <person name="Devisetty U.K."/>
            <person name="Aguiy J.C."/>
        </authorList>
    </citation>
    <scope>NUCLEOTIDE SEQUENCE [LARGE SCALE GENOMIC DNA]</scope>
    <source>
        <strain evidence="2">JCA_2017</strain>
    </source>
</reference>
<feature type="non-terminal residue" evidence="2">
    <location>
        <position position="1"/>
    </location>
</feature>
<organism evidence="2 3">
    <name type="scientific">Mucuna pruriens</name>
    <name type="common">Velvet bean</name>
    <name type="synonym">Dolichos pruriens</name>
    <dbReference type="NCBI Taxonomy" id="157652"/>
    <lineage>
        <taxon>Eukaryota</taxon>
        <taxon>Viridiplantae</taxon>
        <taxon>Streptophyta</taxon>
        <taxon>Embryophyta</taxon>
        <taxon>Tracheophyta</taxon>
        <taxon>Spermatophyta</taxon>
        <taxon>Magnoliopsida</taxon>
        <taxon>eudicotyledons</taxon>
        <taxon>Gunneridae</taxon>
        <taxon>Pentapetalae</taxon>
        <taxon>rosids</taxon>
        <taxon>fabids</taxon>
        <taxon>Fabales</taxon>
        <taxon>Fabaceae</taxon>
        <taxon>Papilionoideae</taxon>
        <taxon>50 kb inversion clade</taxon>
        <taxon>NPAAA clade</taxon>
        <taxon>indigoferoid/millettioid clade</taxon>
        <taxon>Phaseoleae</taxon>
        <taxon>Mucuna</taxon>
    </lineage>
</organism>
<dbReference type="EMBL" id="QJKJ01005964">
    <property type="protein sequence ID" value="RDX88349.1"/>
    <property type="molecule type" value="Genomic_DNA"/>
</dbReference>
<dbReference type="AlphaFoldDB" id="A0A371GCU3"/>
<keyword evidence="3" id="KW-1185">Reference proteome</keyword>
<feature type="compositionally biased region" description="Basic and acidic residues" evidence="1">
    <location>
        <begin position="94"/>
        <end position="107"/>
    </location>
</feature>
<gene>
    <name evidence="2" type="ORF">CR513_30077</name>
</gene>
<comment type="caution">
    <text evidence="2">The sequence shown here is derived from an EMBL/GenBank/DDBJ whole genome shotgun (WGS) entry which is preliminary data.</text>
</comment>
<evidence type="ECO:0000256" key="1">
    <source>
        <dbReference type="SAM" id="MobiDB-lite"/>
    </source>
</evidence>
<evidence type="ECO:0000313" key="3">
    <source>
        <dbReference type="Proteomes" id="UP000257109"/>
    </source>
</evidence>
<evidence type="ECO:0000313" key="2">
    <source>
        <dbReference type="EMBL" id="RDX88349.1"/>
    </source>
</evidence>
<proteinExistence type="predicted"/>
<protein>
    <submittedName>
        <fullName evidence="2">Uncharacterized protein</fullName>
    </submittedName>
</protein>
<dbReference type="Proteomes" id="UP000257109">
    <property type="component" value="Unassembled WGS sequence"/>
</dbReference>
<feature type="region of interest" description="Disordered" evidence="1">
    <location>
        <begin position="81"/>
        <end position="107"/>
    </location>
</feature>
<feature type="region of interest" description="Disordered" evidence="1">
    <location>
        <begin position="1"/>
        <end position="39"/>
    </location>
</feature>